<dbReference type="AlphaFoldDB" id="A0A6H1ZAE1"/>
<dbReference type="EMBL" id="MT144837">
    <property type="protein sequence ID" value="QJI00216.1"/>
    <property type="molecule type" value="Genomic_DNA"/>
</dbReference>
<evidence type="ECO:0000256" key="2">
    <source>
        <dbReference type="SAM" id="MobiDB-lite"/>
    </source>
</evidence>
<dbReference type="InterPro" id="IPR011344">
    <property type="entry name" value="ssDNA-bd"/>
</dbReference>
<dbReference type="GO" id="GO:0006260">
    <property type="term" value="P:DNA replication"/>
    <property type="evidence" value="ECO:0007669"/>
    <property type="project" value="InterPro"/>
</dbReference>
<dbReference type="Gene3D" id="2.40.50.140">
    <property type="entry name" value="Nucleic acid-binding proteins"/>
    <property type="match status" value="1"/>
</dbReference>
<reference evidence="3" key="1">
    <citation type="submission" date="2020-03" db="EMBL/GenBank/DDBJ databases">
        <title>The deep terrestrial virosphere.</title>
        <authorList>
            <person name="Holmfeldt K."/>
            <person name="Nilsson E."/>
            <person name="Simone D."/>
            <person name="Lopez-Fernandez M."/>
            <person name="Wu X."/>
            <person name="de Brujin I."/>
            <person name="Lundin D."/>
            <person name="Andersson A."/>
            <person name="Bertilsson S."/>
            <person name="Dopson M."/>
        </authorList>
    </citation>
    <scope>NUCLEOTIDE SEQUENCE</scope>
    <source>
        <strain evidence="3">TM448A00093</strain>
        <strain evidence="4">TM448B01884</strain>
    </source>
</reference>
<dbReference type="GO" id="GO:0009295">
    <property type="term" value="C:nucleoid"/>
    <property type="evidence" value="ECO:0007669"/>
    <property type="project" value="TreeGrafter"/>
</dbReference>
<dbReference type="PANTHER" id="PTHR10302">
    <property type="entry name" value="SINGLE-STRANDED DNA-BINDING PROTEIN"/>
    <property type="match status" value="1"/>
</dbReference>
<feature type="region of interest" description="Disordered" evidence="2">
    <location>
        <begin position="101"/>
        <end position="121"/>
    </location>
</feature>
<gene>
    <name evidence="3" type="ORF">TM448A00093_0067</name>
    <name evidence="4" type="ORF">TM448B01884_0008</name>
</gene>
<sequence length="121" mass="13782">MYNTVILVGNLTRDPEMRYLPTGTPVVKFGIATNRKYGEKKETFFGEVSVWGKMAEVCAKYLHKGSKVLIDGRLSTESWESDGKKKSKTVITAKEVKFLDSRQSDRDTDEIPEEQTELEPF</sequence>
<dbReference type="HAMAP" id="MF_00984">
    <property type="entry name" value="SSB"/>
    <property type="match status" value="1"/>
</dbReference>
<evidence type="ECO:0000256" key="1">
    <source>
        <dbReference type="ARBA" id="ARBA00023125"/>
    </source>
</evidence>
<dbReference type="CDD" id="cd04496">
    <property type="entry name" value="SSB_OBF"/>
    <property type="match status" value="1"/>
</dbReference>
<proteinExistence type="inferred from homology"/>
<dbReference type="InterPro" id="IPR012340">
    <property type="entry name" value="NA-bd_OB-fold"/>
</dbReference>
<dbReference type="Pfam" id="PF00436">
    <property type="entry name" value="SSB"/>
    <property type="match status" value="1"/>
</dbReference>
<feature type="compositionally biased region" description="Acidic residues" evidence="2">
    <location>
        <begin position="107"/>
        <end position="121"/>
    </location>
</feature>
<protein>
    <submittedName>
        <fullName evidence="3">Putative single-stranded DNA-binding protein</fullName>
    </submittedName>
</protein>
<dbReference type="PANTHER" id="PTHR10302:SF27">
    <property type="entry name" value="SINGLE-STRANDED DNA-BINDING PROTEIN"/>
    <property type="match status" value="1"/>
</dbReference>
<dbReference type="GO" id="GO:0003697">
    <property type="term" value="F:single-stranded DNA binding"/>
    <property type="evidence" value="ECO:0007669"/>
    <property type="project" value="InterPro"/>
</dbReference>
<accession>A0A6H1ZAE1</accession>
<organism evidence="3">
    <name type="scientific">viral metagenome</name>
    <dbReference type="NCBI Taxonomy" id="1070528"/>
    <lineage>
        <taxon>unclassified sequences</taxon>
        <taxon>metagenomes</taxon>
        <taxon>organismal metagenomes</taxon>
    </lineage>
</organism>
<dbReference type="PROSITE" id="PS50935">
    <property type="entry name" value="SSB"/>
    <property type="match status" value="1"/>
</dbReference>
<dbReference type="InterPro" id="IPR000424">
    <property type="entry name" value="Primosome_PriB/ssb"/>
</dbReference>
<dbReference type="EMBL" id="MT143975">
    <property type="protein sequence ID" value="QJA44337.1"/>
    <property type="molecule type" value="Genomic_DNA"/>
</dbReference>
<keyword evidence="1 3" id="KW-0238">DNA-binding</keyword>
<dbReference type="NCBIfam" id="TIGR00621">
    <property type="entry name" value="ssb"/>
    <property type="match status" value="1"/>
</dbReference>
<evidence type="ECO:0000313" key="3">
    <source>
        <dbReference type="EMBL" id="QJA44337.1"/>
    </source>
</evidence>
<dbReference type="PIRSF" id="PIRSF002070">
    <property type="entry name" value="SSB"/>
    <property type="match status" value="1"/>
</dbReference>
<dbReference type="SUPFAM" id="SSF50249">
    <property type="entry name" value="Nucleic acid-binding proteins"/>
    <property type="match status" value="1"/>
</dbReference>
<evidence type="ECO:0000313" key="4">
    <source>
        <dbReference type="EMBL" id="QJI00216.1"/>
    </source>
</evidence>
<name>A0A6H1ZAE1_9ZZZZ</name>